<comment type="caution">
    <text evidence="1">The sequence shown here is derived from an EMBL/GenBank/DDBJ whole genome shotgun (WGS) entry which is preliminary data.</text>
</comment>
<evidence type="ECO:0000313" key="2">
    <source>
        <dbReference type="Proteomes" id="UP000494256"/>
    </source>
</evidence>
<name>A0A8S1BHK7_ARCPL</name>
<proteinExistence type="predicted"/>
<dbReference type="EMBL" id="CADEBD010000745">
    <property type="protein sequence ID" value="CAB3259502.1"/>
    <property type="molecule type" value="Genomic_DNA"/>
</dbReference>
<dbReference type="Proteomes" id="UP000494256">
    <property type="component" value="Unassembled WGS sequence"/>
</dbReference>
<sequence length="242" mass="26770">MYSDVMAWCVGLGTVGCVCASRRILAKRSAQHSGRGGASRALRRPCDGCVSAAHVRTSLAPEPAQAVNNGLRQAEARSADSPPCLAFGAARCDMLLPDQTYEGAERRGAGALLVMLRAHRLPPDFFCANRAAQERANGTTPLSIRLDIDAEAIILKIYAHFSYSAERRAELMQIFETTEMEWVELLRYVNTRFMSLCPAVESFHHQGLLLACLKRYFDKQESCSKAIKMNFYSEAEETKTQA</sequence>
<accession>A0A8S1BHK7</accession>
<dbReference type="AlphaFoldDB" id="A0A8S1BHK7"/>
<organism evidence="1 2">
    <name type="scientific">Arctia plantaginis</name>
    <name type="common">Wood tiger moth</name>
    <name type="synonym">Phalaena plantaginis</name>
    <dbReference type="NCBI Taxonomy" id="874455"/>
    <lineage>
        <taxon>Eukaryota</taxon>
        <taxon>Metazoa</taxon>
        <taxon>Ecdysozoa</taxon>
        <taxon>Arthropoda</taxon>
        <taxon>Hexapoda</taxon>
        <taxon>Insecta</taxon>
        <taxon>Pterygota</taxon>
        <taxon>Neoptera</taxon>
        <taxon>Endopterygota</taxon>
        <taxon>Lepidoptera</taxon>
        <taxon>Glossata</taxon>
        <taxon>Ditrysia</taxon>
        <taxon>Noctuoidea</taxon>
        <taxon>Erebidae</taxon>
        <taxon>Arctiinae</taxon>
        <taxon>Arctia</taxon>
    </lineage>
</organism>
<protein>
    <submittedName>
        <fullName evidence="1">Uncharacterized protein</fullName>
    </submittedName>
</protein>
<dbReference type="OrthoDB" id="7478244at2759"/>
<gene>
    <name evidence="1" type="ORF">APLA_LOCUS16524</name>
</gene>
<evidence type="ECO:0000313" key="1">
    <source>
        <dbReference type="EMBL" id="CAB3259502.1"/>
    </source>
</evidence>
<reference evidence="1 2" key="1">
    <citation type="submission" date="2020-04" db="EMBL/GenBank/DDBJ databases">
        <authorList>
            <person name="Wallbank WR R."/>
            <person name="Pardo Diaz C."/>
            <person name="Kozak K."/>
            <person name="Martin S."/>
            <person name="Jiggins C."/>
            <person name="Moest M."/>
            <person name="Warren A I."/>
            <person name="Byers J.R.P. K."/>
            <person name="Montejo-Kovacevich G."/>
            <person name="Yen C E."/>
        </authorList>
    </citation>
    <scope>NUCLEOTIDE SEQUENCE [LARGE SCALE GENOMIC DNA]</scope>
</reference>